<evidence type="ECO:0000313" key="2">
    <source>
        <dbReference type="EMBL" id="KAK5880782.1"/>
    </source>
</evidence>
<name>A0AAN8B9U1_9TELE</name>
<comment type="caution">
    <text evidence="2">The sequence shown here is derived from an EMBL/GenBank/DDBJ whole genome shotgun (WGS) entry which is preliminary data.</text>
</comment>
<dbReference type="Proteomes" id="UP001335648">
    <property type="component" value="Unassembled WGS sequence"/>
</dbReference>
<keyword evidence="3" id="KW-1185">Reference proteome</keyword>
<dbReference type="InterPro" id="IPR013783">
    <property type="entry name" value="Ig-like_fold"/>
</dbReference>
<evidence type="ECO:0000256" key="1">
    <source>
        <dbReference type="SAM" id="SignalP"/>
    </source>
</evidence>
<sequence length="157" mass="17334">MTFTLTFTMTFTLTFTWLCLLFAAPLRLSAASSEYVSVKCNDTEAVSGQDVTIHCTYTLPQDCTFLRSLWNDTHGNIECNHDSGKHTCEGARASHLSLTISEVRKEKNYTVNIHTNCGTAKSPHIKVQIISPDPVRSISPTPGKCVAFWDTAAIFEG</sequence>
<proteinExistence type="predicted"/>
<dbReference type="AlphaFoldDB" id="A0AAN8B9U1"/>
<feature type="signal peptide" evidence="1">
    <location>
        <begin position="1"/>
        <end position="31"/>
    </location>
</feature>
<feature type="chain" id="PRO_5042871695" description="Ig-like domain-containing protein" evidence="1">
    <location>
        <begin position="32"/>
        <end position="157"/>
    </location>
</feature>
<accession>A0AAN8B9U1</accession>
<evidence type="ECO:0008006" key="4">
    <source>
        <dbReference type="Google" id="ProtNLM"/>
    </source>
</evidence>
<reference evidence="2 3" key="1">
    <citation type="journal article" date="2023" name="Mol. Biol. Evol.">
        <title>Genomics of Secondarily Temperate Adaptation in the Only Non-Antarctic Icefish.</title>
        <authorList>
            <person name="Rivera-Colon A.G."/>
            <person name="Rayamajhi N."/>
            <person name="Minhas B.F."/>
            <person name="Madrigal G."/>
            <person name="Bilyk K.T."/>
            <person name="Yoon V."/>
            <person name="Hune M."/>
            <person name="Gregory S."/>
            <person name="Cheng C.H.C."/>
            <person name="Catchen J.M."/>
        </authorList>
    </citation>
    <scope>NUCLEOTIDE SEQUENCE [LARGE SCALE GENOMIC DNA]</scope>
    <source>
        <strain evidence="2">JC2023a</strain>
    </source>
</reference>
<protein>
    <recommendedName>
        <fullName evidence="4">Ig-like domain-containing protein</fullName>
    </recommendedName>
</protein>
<dbReference type="Gene3D" id="2.60.40.10">
    <property type="entry name" value="Immunoglobulins"/>
    <property type="match status" value="1"/>
</dbReference>
<gene>
    <name evidence="2" type="ORF">CesoFtcFv8_021654</name>
</gene>
<evidence type="ECO:0000313" key="3">
    <source>
        <dbReference type="Proteomes" id="UP001335648"/>
    </source>
</evidence>
<keyword evidence="1" id="KW-0732">Signal</keyword>
<organism evidence="2 3">
    <name type="scientific">Champsocephalus esox</name>
    <name type="common">pike icefish</name>
    <dbReference type="NCBI Taxonomy" id="159716"/>
    <lineage>
        <taxon>Eukaryota</taxon>
        <taxon>Metazoa</taxon>
        <taxon>Chordata</taxon>
        <taxon>Craniata</taxon>
        <taxon>Vertebrata</taxon>
        <taxon>Euteleostomi</taxon>
        <taxon>Actinopterygii</taxon>
        <taxon>Neopterygii</taxon>
        <taxon>Teleostei</taxon>
        <taxon>Neoteleostei</taxon>
        <taxon>Acanthomorphata</taxon>
        <taxon>Eupercaria</taxon>
        <taxon>Perciformes</taxon>
        <taxon>Notothenioidei</taxon>
        <taxon>Channichthyidae</taxon>
        <taxon>Champsocephalus</taxon>
    </lineage>
</organism>
<dbReference type="EMBL" id="JAULUE010002063">
    <property type="protein sequence ID" value="KAK5880782.1"/>
    <property type="molecule type" value="Genomic_DNA"/>
</dbReference>